<gene>
    <name evidence="4" type="primary">hydG</name>
    <name evidence="4" type="ORF">KQI42_04860</name>
</gene>
<dbReference type="SFLD" id="SFLDF00319">
    <property type="entry name" value="Fe_hydrogenase_maturase_(HydG"/>
    <property type="match status" value="1"/>
</dbReference>
<dbReference type="Proteomes" id="UP000749471">
    <property type="component" value="Unassembled WGS sequence"/>
</dbReference>
<name>A0ABS6E337_9FIRM</name>
<protein>
    <submittedName>
        <fullName evidence="4">[FeFe] hydrogenase H-cluster radical SAM maturase HydG</fullName>
    </submittedName>
</protein>
<evidence type="ECO:0000313" key="5">
    <source>
        <dbReference type="Proteomes" id="UP000749471"/>
    </source>
</evidence>
<dbReference type="InterPro" id="IPR034428">
    <property type="entry name" value="ThiH/NoCL/HydG-like"/>
</dbReference>
<dbReference type="InterPro" id="IPR010722">
    <property type="entry name" value="BATS_dom"/>
</dbReference>
<comment type="caution">
    <text evidence="4">The sequence shown here is derived from an EMBL/GenBank/DDBJ whole genome shotgun (WGS) entry which is preliminary data.</text>
</comment>
<dbReference type="SFLD" id="SFLDG01081">
    <property type="entry name" value="cleavage_of_the_Ca-Cb_bond_in"/>
    <property type="match status" value="1"/>
</dbReference>
<dbReference type="Pfam" id="PF04055">
    <property type="entry name" value="Radical_SAM"/>
    <property type="match status" value="1"/>
</dbReference>
<keyword evidence="2" id="KW-0411">Iron-sulfur</keyword>
<keyword evidence="2" id="KW-0479">Metal-binding</keyword>
<dbReference type="PANTHER" id="PTHR43583">
    <property type="entry name" value="2-IMINOACETATE SYNTHASE"/>
    <property type="match status" value="1"/>
</dbReference>
<accession>A0ABS6E337</accession>
<evidence type="ECO:0000256" key="2">
    <source>
        <dbReference type="ARBA" id="ARBA00022485"/>
    </source>
</evidence>
<evidence type="ECO:0000259" key="3">
    <source>
        <dbReference type="PROSITE" id="PS51918"/>
    </source>
</evidence>
<keyword evidence="5" id="KW-1185">Reference proteome</keyword>
<dbReference type="EMBL" id="JAHLPM010000003">
    <property type="protein sequence ID" value="MBU5437327.1"/>
    <property type="molecule type" value="Genomic_DNA"/>
</dbReference>
<dbReference type="SFLD" id="SFLDS00029">
    <property type="entry name" value="Radical_SAM"/>
    <property type="match status" value="1"/>
</dbReference>
<dbReference type="Pfam" id="PF06968">
    <property type="entry name" value="BATS"/>
    <property type="match status" value="1"/>
</dbReference>
<comment type="cofactor">
    <cofactor evidence="1">
        <name>[4Fe-4S] cluster</name>
        <dbReference type="ChEBI" id="CHEBI:49883"/>
    </cofactor>
</comment>
<dbReference type="PANTHER" id="PTHR43583:SF2">
    <property type="entry name" value="THIAZOLE BIOSYNTHESIS PROTEIN"/>
    <property type="match status" value="1"/>
</dbReference>
<keyword evidence="2" id="KW-0004">4Fe-4S</keyword>
<dbReference type="SMART" id="SM00876">
    <property type="entry name" value="BATS"/>
    <property type="match status" value="1"/>
</dbReference>
<dbReference type="PROSITE" id="PS51918">
    <property type="entry name" value="RADICAL_SAM"/>
    <property type="match status" value="1"/>
</dbReference>
<proteinExistence type="predicted"/>
<organism evidence="4 5">
    <name type="scientific">Tissierella simiarum</name>
    <dbReference type="NCBI Taxonomy" id="2841534"/>
    <lineage>
        <taxon>Bacteria</taxon>
        <taxon>Bacillati</taxon>
        <taxon>Bacillota</taxon>
        <taxon>Tissierellia</taxon>
        <taxon>Tissierellales</taxon>
        <taxon>Tissierellaceae</taxon>
        <taxon>Tissierella</taxon>
    </lineage>
</organism>
<evidence type="ECO:0000313" key="4">
    <source>
        <dbReference type="EMBL" id="MBU5437327.1"/>
    </source>
</evidence>
<dbReference type="InterPro" id="IPR024007">
    <property type="entry name" value="FeFe-hyd_mat_HydG"/>
</dbReference>
<evidence type="ECO:0000256" key="1">
    <source>
        <dbReference type="ARBA" id="ARBA00001966"/>
    </source>
</evidence>
<dbReference type="InterPro" id="IPR007197">
    <property type="entry name" value="rSAM"/>
</dbReference>
<dbReference type="SFLD" id="SFLDG01060">
    <property type="entry name" value="BATS_domain_containing"/>
    <property type="match status" value="1"/>
</dbReference>
<reference evidence="4 5" key="1">
    <citation type="submission" date="2021-06" db="EMBL/GenBank/DDBJ databases">
        <authorList>
            <person name="Sun Q."/>
            <person name="Li D."/>
        </authorList>
    </citation>
    <scope>NUCLEOTIDE SEQUENCE [LARGE SCALE GENOMIC DNA]</scope>
    <source>
        <strain evidence="4 5">MSJ-40</strain>
    </source>
</reference>
<feature type="domain" description="Radical SAM core" evidence="3">
    <location>
        <begin position="76"/>
        <end position="308"/>
    </location>
</feature>
<keyword evidence="2" id="KW-0408">Iron</keyword>
<sequence length="466" mass="53234">MEEIIMNKSFIDHDYIYNLLEETKNTTKEDIQRILDKARGTTGLTHKDIAILLQTEDEKQLKEIFEIAGEIKKKIYGNRIVIFAPLYLSDYCVNNCVYCGYKRGNKFERRKLNREEIQEEVKLLEKMGHKRLALEAGEDPVNCDIDYILDSIEAIYETHNENGNIRRVNVNIAATTVENYRKLKGSGIGTYILFQETYHKPTYEKMHPKSLKGDYEYHLTAFDRAMEGGIDDVGGGVLFGLADYKFEILALILHNEHLEEKYGVGFHTISVPRIKKAEGMELSLFPNIVTDDEFKKIVAIIRLAVPFTGIILSTRETHEIRREVIEYGVSQVSAGSCTGVGGYKEKEEGKNIDQFQVSDNRSPIEVIRELISDGHIPSYCTACYRMGRTGDRFMALAKSGEIHNVCGPNALMTLMEFALDYGDKELCKEVEKLVIRECENIPKTDIRKLLLKNVGKLKNGERDLYL</sequence>
<dbReference type="NCBIfam" id="TIGR03955">
    <property type="entry name" value="rSAM_HydG"/>
    <property type="match status" value="1"/>
</dbReference>